<proteinExistence type="predicted"/>
<dbReference type="EMBL" id="WWSB01000018">
    <property type="protein sequence ID" value="MZK18879.1"/>
    <property type="molecule type" value="Genomic_DNA"/>
</dbReference>
<dbReference type="RefSeq" id="WP_161159655.1">
    <property type="nucleotide sequence ID" value="NZ_JAAIMW010000014.1"/>
</dbReference>
<accession>A0A845KNC1</accession>
<gene>
    <name evidence="1" type="ORF">GT565_12325</name>
</gene>
<evidence type="ECO:0000313" key="1">
    <source>
        <dbReference type="EMBL" id="MZK18879.1"/>
    </source>
</evidence>
<reference evidence="1 2" key="1">
    <citation type="journal article" date="2019" name="Nat. Med.">
        <title>A library of human gut bacterial isolates paired with longitudinal multiomics data enables mechanistic microbiome research.</title>
        <authorList>
            <person name="Poyet M."/>
            <person name="Groussin M."/>
            <person name="Gibbons S.M."/>
            <person name="Avila-Pacheco J."/>
            <person name="Jiang X."/>
            <person name="Kearney S.M."/>
            <person name="Perrotta A.R."/>
            <person name="Berdy B."/>
            <person name="Zhao S."/>
            <person name="Lieberman T.D."/>
            <person name="Swanson P.K."/>
            <person name="Smith M."/>
            <person name="Roesemann S."/>
            <person name="Alexander J.E."/>
            <person name="Rich S.A."/>
            <person name="Livny J."/>
            <person name="Vlamakis H."/>
            <person name="Clish C."/>
            <person name="Bullock K."/>
            <person name="Deik A."/>
            <person name="Scott J."/>
            <person name="Pierce K.A."/>
            <person name="Xavier R.J."/>
            <person name="Alm E.J."/>
        </authorList>
    </citation>
    <scope>NUCLEOTIDE SEQUENCE [LARGE SCALE GENOMIC DNA]</scope>
    <source>
        <strain evidence="1 2">BIOML-A7</strain>
    </source>
</reference>
<sequence length="53" mass="5532">MKNLGKRKVKNSIRTVARGCYCGAICTCYNASSAKAAYTASKAVGWSSADVGI</sequence>
<comment type="caution">
    <text evidence="1">The sequence shown here is derived from an EMBL/GenBank/DDBJ whole genome shotgun (WGS) entry which is preliminary data.</text>
</comment>
<name>A0A845KNC1_9FIRM</name>
<evidence type="ECO:0008006" key="3">
    <source>
        <dbReference type="Google" id="ProtNLM"/>
    </source>
</evidence>
<dbReference type="AlphaFoldDB" id="A0A845KNC1"/>
<evidence type="ECO:0000313" key="2">
    <source>
        <dbReference type="Proteomes" id="UP000446719"/>
    </source>
</evidence>
<organism evidence="1 2">
    <name type="scientific">Dorea longicatena</name>
    <dbReference type="NCBI Taxonomy" id="88431"/>
    <lineage>
        <taxon>Bacteria</taxon>
        <taxon>Bacillati</taxon>
        <taxon>Bacillota</taxon>
        <taxon>Clostridia</taxon>
        <taxon>Lachnospirales</taxon>
        <taxon>Lachnospiraceae</taxon>
        <taxon>Dorea</taxon>
    </lineage>
</organism>
<protein>
    <recommendedName>
        <fullName evidence="3">Bacteriocin</fullName>
    </recommendedName>
</protein>
<dbReference type="Proteomes" id="UP000446719">
    <property type="component" value="Unassembled WGS sequence"/>
</dbReference>